<name>A0A9W8EB10_9FUNG</name>
<dbReference type="FunFam" id="1.20.1310.10:FF:000002">
    <property type="entry name" value="cullin-3 isoform X1"/>
    <property type="match status" value="1"/>
</dbReference>
<dbReference type="InterPro" id="IPR036388">
    <property type="entry name" value="WH-like_DNA-bd_sf"/>
</dbReference>
<dbReference type="SMART" id="SM00182">
    <property type="entry name" value="CULLIN"/>
    <property type="match status" value="1"/>
</dbReference>
<dbReference type="GO" id="GO:0031625">
    <property type="term" value="F:ubiquitin protein ligase binding"/>
    <property type="evidence" value="ECO:0007669"/>
    <property type="project" value="InterPro"/>
</dbReference>
<dbReference type="InterPro" id="IPR001373">
    <property type="entry name" value="Cullin_N"/>
</dbReference>
<dbReference type="Gene3D" id="1.10.10.10">
    <property type="entry name" value="Winged helix-like DNA-binding domain superfamily/Winged helix DNA-binding domain"/>
    <property type="match status" value="1"/>
</dbReference>
<keyword evidence="3" id="KW-0832">Ubl conjugation</keyword>
<gene>
    <name evidence="8" type="ORF">H4R34_001352</name>
</gene>
<dbReference type="Gene3D" id="1.20.1310.10">
    <property type="entry name" value="Cullin Repeats"/>
    <property type="match status" value="4"/>
</dbReference>
<evidence type="ECO:0000256" key="5">
    <source>
        <dbReference type="RuleBase" id="RU003829"/>
    </source>
</evidence>
<feature type="domain" description="Cullin family profile" evidence="7">
    <location>
        <begin position="393"/>
        <end position="682"/>
    </location>
</feature>
<dbReference type="OrthoDB" id="27073at2759"/>
<sequence>MSNTVKLGTSLMPQDPVSKVTFQGFKNPITLPDGYTASTLNRLMAAVKALLHQAPVHESLEELYRACENLCHNQCAQDLYDHLKQEFSTYVAQRFDQLSIDLESGRETLDLVYQLWTDYGTQMHLIRNVFLYLDRTYVLQTSPLLGLWELALDLYRQQWLQHTPVRNQTLEALLTTLRSVRDGQTIDQSRVASVIQMYIDLTIYPTGFEFAFLQSTQEYYRLESERMMATITEPSAALADRAQRVAQYLHHVDQRLRTEEEDLAVRLLHQNTLKPLMDVLCTELLTSHVDTLLNQGLAELLRSHQVEHLRRLFALLNRVDQLDKLRAAMGRYIEETGRAIVSDMAHEDRMVEQLIGLKKQQDEVLQQCFENHAQFAETLRSSFEHLINSRPTKPSQLIAKFIDGILRTGAKPTVKTDTSNSVSASASGTSDDQLEQTLTYALTLFRYLQGKDVFEAFYKRDLARRLLLNKSVSLDAEKSMLIKLRTECGADFTHKLEGMLRDMETSQDLMAGFSMPLVSDRSDTDGGGASGKRGRRSAIKKQRGKRLVSSDDEASEDERSKSSAASAKQAGTDKDLSSFHAVVLTQSYWPTYPPGEPVMLPPVVTRYQNAYQEYYLAKHEHRNLQWHNTLATCVLRAIFPTGRKELVLSCYQALVLLALDQAETVSMTFVDLQAATGIKDDQELAHTLHPLVYGKNKVLRKYPAEEASGSGQQAGGTAGDILPSKNESFGLNETFTSPLYRIKLNTWQMKETPSEAQVTTEKVFQDRQYQVDAAIVRIMKAHKSMSHSQLVSELFKLLKFPMTTQELKKRVDSLIDRDYVERDAQDSTVYHYMS</sequence>
<dbReference type="PANTHER" id="PTHR11932">
    <property type="entry name" value="CULLIN"/>
    <property type="match status" value="1"/>
</dbReference>
<dbReference type="SUPFAM" id="SSF74788">
    <property type="entry name" value="Cullin repeat-like"/>
    <property type="match status" value="1"/>
</dbReference>
<evidence type="ECO:0000259" key="7">
    <source>
        <dbReference type="PROSITE" id="PS50069"/>
    </source>
</evidence>
<evidence type="ECO:0000256" key="3">
    <source>
        <dbReference type="ARBA" id="ARBA00022843"/>
    </source>
</evidence>
<evidence type="ECO:0000313" key="8">
    <source>
        <dbReference type="EMBL" id="KAJ1983329.1"/>
    </source>
</evidence>
<evidence type="ECO:0000256" key="4">
    <source>
        <dbReference type="PROSITE-ProRule" id="PRU00330"/>
    </source>
</evidence>
<dbReference type="GO" id="GO:0006511">
    <property type="term" value="P:ubiquitin-dependent protein catabolic process"/>
    <property type="evidence" value="ECO:0007669"/>
    <property type="project" value="InterPro"/>
</dbReference>
<dbReference type="EMBL" id="JANBQB010000060">
    <property type="protein sequence ID" value="KAJ1983329.1"/>
    <property type="molecule type" value="Genomic_DNA"/>
</dbReference>
<dbReference type="Pfam" id="PF00888">
    <property type="entry name" value="Cullin"/>
    <property type="match status" value="1"/>
</dbReference>
<dbReference type="FunFam" id="1.10.10.10:FF:000050">
    <property type="entry name" value="Cullin 4B"/>
    <property type="match status" value="1"/>
</dbReference>
<protein>
    <recommendedName>
        <fullName evidence="7">Cullin family profile domain-containing protein</fullName>
    </recommendedName>
</protein>
<evidence type="ECO:0000256" key="2">
    <source>
        <dbReference type="ARBA" id="ARBA00022499"/>
    </source>
</evidence>
<dbReference type="Gene3D" id="3.30.230.130">
    <property type="entry name" value="Cullin, Chain C, Domain 2"/>
    <property type="match status" value="1"/>
</dbReference>
<dbReference type="SUPFAM" id="SSF75632">
    <property type="entry name" value="Cullin homology domain"/>
    <property type="match status" value="1"/>
</dbReference>
<dbReference type="Pfam" id="PF10557">
    <property type="entry name" value="Cullin_Nedd8"/>
    <property type="match status" value="1"/>
</dbReference>
<dbReference type="InterPro" id="IPR059120">
    <property type="entry name" value="Cullin-like_AB"/>
</dbReference>
<dbReference type="InterPro" id="IPR036317">
    <property type="entry name" value="Cullin_homology_sf"/>
</dbReference>
<feature type="region of interest" description="Disordered" evidence="6">
    <location>
        <begin position="516"/>
        <end position="572"/>
    </location>
</feature>
<dbReference type="Proteomes" id="UP001151582">
    <property type="component" value="Unassembled WGS sequence"/>
</dbReference>
<dbReference type="InterPro" id="IPR045093">
    <property type="entry name" value="Cullin"/>
</dbReference>
<dbReference type="SMART" id="SM00884">
    <property type="entry name" value="Cullin_Nedd8"/>
    <property type="match status" value="1"/>
</dbReference>
<reference evidence="8" key="1">
    <citation type="submission" date="2022-07" db="EMBL/GenBank/DDBJ databases">
        <title>Phylogenomic reconstructions and comparative analyses of Kickxellomycotina fungi.</title>
        <authorList>
            <person name="Reynolds N.K."/>
            <person name="Stajich J.E."/>
            <person name="Barry K."/>
            <person name="Grigoriev I.V."/>
            <person name="Crous P."/>
            <person name="Smith M.E."/>
        </authorList>
    </citation>
    <scope>NUCLEOTIDE SEQUENCE</scope>
    <source>
        <strain evidence="8">RSA 567</strain>
    </source>
</reference>
<accession>A0A9W8EB10</accession>
<evidence type="ECO:0000313" key="9">
    <source>
        <dbReference type="Proteomes" id="UP001151582"/>
    </source>
</evidence>
<comment type="caution">
    <text evidence="8">The sequence shown here is derived from an EMBL/GenBank/DDBJ whole genome shotgun (WGS) entry which is preliminary data.</text>
</comment>
<dbReference type="PROSITE" id="PS01256">
    <property type="entry name" value="CULLIN_1"/>
    <property type="match status" value="1"/>
</dbReference>
<dbReference type="InterPro" id="IPR016158">
    <property type="entry name" value="Cullin_homology"/>
</dbReference>
<dbReference type="InterPro" id="IPR016159">
    <property type="entry name" value="Cullin_repeat-like_dom_sf"/>
</dbReference>
<dbReference type="Pfam" id="PF26557">
    <property type="entry name" value="Cullin_AB"/>
    <property type="match status" value="1"/>
</dbReference>
<evidence type="ECO:0000256" key="6">
    <source>
        <dbReference type="SAM" id="MobiDB-lite"/>
    </source>
</evidence>
<evidence type="ECO:0000256" key="1">
    <source>
        <dbReference type="ARBA" id="ARBA00006019"/>
    </source>
</evidence>
<keyword evidence="9" id="KW-1185">Reference proteome</keyword>
<dbReference type="SUPFAM" id="SSF46785">
    <property type="entry name" value="Winged helix' DNA-binding domain"/>
    <property type="match status" value="1"/>
</dbReference>
<organism evidence="8 9">
    <name type="scientific">Dimargaris verticillata</name>
    <dbReference type="NCBI Taxonomy" id="2761393"/>
    <lineage>
        <taxon>Eukaryota</taxon>
        <taxon>Fungi</taxon>
        <taxon>Fungi incertae sedis</taxon>
        <taxon>Zoopagomycota</taxon>
        <taxon>Kickxellomycotina</taxon>
        <taxon>Dimargaritomycetes</taxon>
        <taxon>Dimargaritales</taxon>
        <taxon>Dimargaritaceae</taxon>
        <taxon>Dimargaris</taxon>
    </lineage>
</organism>
<dbReference type="InterPro" id="IPR016157">
    <property type="entry name" value="Cullin_CS"/>
</dbReference>
<dbReference type="InterPro" id="IPR019559">
    <property type="entry name" value="Cullin_neddylation_domain"/>
</dbReference>
<proteinExistence type="inferred from homology"/>
<feature type="compositionally biased region" description="Basic residues" evidence="6">
    <location>
        <begin position="532"/>
        <end position="546"/>
    </location>
</feature>
<keyword evidence="2" id="KW-1017">Isopeptide bond</keyword>
<dbReference type="GO" id="GO:0031461">
    <property type="term" value="C:cullin-RING ubiquitin ligase complex"/>
    <property type="evidence" value="ECO:0007669"/>
    <property type="project" value="InterPro"/>
</dbReference>
<dbReference type="InterPro" id="IPR036390">
    <property type="entry name" value="WH_DNA-bd_sf"/>
</dbReference>
<dbReference type="PROSITE" id="PS50069">
    <property type="entry name" value="CULLIN_2"/>
    <property type="match status" value="1"/>
</dbReference>
<dbReference type="AlphaFoldDB" id="A0A9W8EB10"/>
<comment type="similarity">
    <text evidence="1 4 5">Belongs to the cullin family.</text>
</comment>